<dbReference type="InterPro" id="IPR001394">
    <property type="entry name" value="Peptidase_C19_UCH"/>
</dbReference>
<dbReference type="InterPro" id="IPR006866">
    <property type="entry name" value="DUF627_N"/>
</dbReference>
<feature type="compositionally biased region" description="Low complexity" evidence="5">
    <location>
        <begin position="268"/>
        <end position="283"/>
    </location>
</feature>
<dbReference type="InterPro" id="IPR052398">
    <property type="entry name" value="Ubiquitin_hydrolase_53/54"/>
</dbReference>
<feature type="compositionally biased region" description="Basic and acidic residues" evidence="5">
    <location>
        <begin position="284"/>
        <end position="295"/>
    </location>
</feature>
<dbReference type="GO" id="GO:0016579">
    <property type="term" value="P:protein deubiquitination"/>
    <property type="evidence" value="ECO:0007669"/>
    <property type="project" value="InterPro"/>
</dbReference>
<evidence type="ECO:0000256" key="4">
    <source>
        <dbReference type="SAM" id="Coils"/>
    </source>
</evidence>
<keyword evidence="3" id="KW-0479">Metal-binding</keyword>
<feature type="compositionally biased region" description="Basic and acidic residues" evidence="5">
    <location>
        <begin position="482"/>
        <end position="500"/>
    </location>
</feature>
<feature type="coiled-coil region" evidence="4">
    <location>
        <begin position="989"/>
        <end position="1021"/>
    </location>
</feature>
<evidence type="ECO:0000256" key="2">
    <source>
        <dbReference type="ARBA" id="ARBA00022801"/>
    </source>
</evidence>
<keyword evidence="1" id="KW-0833">Ubl conjugation pathway</keyword>
<keyword evidence="6" id="KW-0812">Transmembrane</keyword>
<dbReference type="PROSITE" id="PS00028">
    <property type="entry name" value="ZINC_FINGER_C2H2_1"/>
    <property type="match status" value="1"/>
</dbReference>
<dbReference type="CDD" id="cd02257">
    <property type="entry name" value="Peptidase_C19"/>
    <property type="match status" value="1"/>
</dbReference>
<evidence type="ECO:0000259" key="7">
    <source>
        <dbReference type="PROSITE" id="PS50157"/>
    </source>
</evidence>
<feature type="compositionally biased region" description="Basic and acidic residues" evidence="5">
    <location>
        <begin position="236"/>
        <end position="255"/>
    </location>
</feature>
<keyword evidence="6" id="KW-1133">Transmembrane helix</keyword>
<dbReference type="GO" id="GO:0004843">
    <property type="term" value="F:cysteine-type deubiquitinase activity"/>
    <property type="evidence" value="ECO:0007669"/>
    <property type="project" value="InterPro"/>
</dbReference>
<evidence type="ECO:0000256" key="3">
    <source>
        <dbReference type="PROSITE-ProRule" id="PRU00042"/>
    </source>
</evidence>
<evidence type="ECO:0000256" key="1">
    <source>
        <dbReference type="ARBA" id="ARBA00022786"/>
    </source>
</evidence>
<feature type="region of interest" description="Disordered" evidence="5">
    <location>
        <begin position="922"/>
        <end position="949"/>
    </location>
</feature>
<feature type="region of interest" description="Disordered" evidence="5">
    <location>
        <begin position="228"/>
        <end position="255"/>
    </location>
</feature>
<evidence type="ECO:0000256" key="6">
    <source>
        <dbReference type="SAM" id="Phobius"/>
    </source>
</evidence>
<proteinExistence type="predicted"/>
<sequence length="1603" mass="179461">MEDFNWSGLLDPYLLAHRSLSLLPFVFVFVVVVVVVVVLIDGWEEAKHSTTRPAGNPDPDAVAAEVKGECQRAMASLRRGSYARAVHVMNEACAKYGEASALLHRVRGNVHVKAAAFVDDPAVKQRHLRSAVESARRAVALSPSSRALAIAEPVDPSRDSLQDEGQLKVSTPEARIAHVQQELRALIQKSNIASISTWMKSLGNGDENFRLVPMRRLPEEPIEVRVVPAASGSPRRANEIKKAAKTPEERRKEIETHLAVQRCARLIQQQSSSSSSAADPASPQHEDDAARRGSRDAPASSSGSSRPERRKQGSRKHAPSGPSWDRINQVRAYWDSMSDERRLAFLTVSVSDLKAHYASGKSKDSTASGSLSDALSFAEANRTWQFWVCFCCGEKFAGSESHLRHVLHEHVGILPPKLQSVLPQEIDGSWAEMLLNGSWKPIDAAAAIKILEEEQIKLAVKDKDSRSDYWSARENSDSSASPHEEEPKESEFAADSRENGTIDCNDVPRSWPLSDDGEQAKLLEKIHEMFKLLVKHKSLSVSHLNKVIQFAIEEIHSLQSGSLLLNHALDQSPLCICFLGASRLHKIFKFLQELWQSCGSGRYPENNGASGDGSSDKQKLEEIDLTLDSSTLLLDSRLFSRKIASGDADSLGADRSLDTEPDWGQLFSWFFPGPPSGEQLSAWTRMREEKSNQGSEIFEALQKEFNLLLNACKRKCEHLDYEEGLQTAEKLCFEELKRREQPGSRFSAHSYEEVLRRRQEELTQLEYDGVFARVEVEAIASILKEAQALSASQLQYNETLSGVTSRFCDLESGEDDEWRMNDSIHQADSCIGIAIHRIKEQLSVELNKTDARIMRTVTAMQQLELNLGTASTFDYREVILPLVKSFLRMHLEDLVDKDAAEKSKAAREALLAELDLDAKKTVNKRGDSKQSYEKSKDKKKTRENRKAKDVKVLARKEQLFHQDTAEQSDIPADGDNLKPELTTTDDYLKQQEEEIKQRLELEADERKLEETLEYQRRIEEEAKQKLLAEQSKNASVTSSINLLGQPWVFGKDINLDRQSLIHNTSPAVFFGDFGPSEAGMLGYKSIDRSNRPDQMPNSQDNSTKKHDGVDTNEIQPFSLTNTLPTKRSSKMNGTDRITSSSSSSIQKIKKTDSQSYVNHNQGAPGRVREGFVSNDQKVLDGNPQASGHAKENWPAVQNEVQYADQTSTTVPVDAHFDNGDHEEKSLPQIHVDEEDDKRFQADLKRAVQQSLETNDYTGSNNEPTSISNEKGVFGTGLRNAAGEYNCFLNVVIQSLWHLRRFRDEFLKTSSLHMHVGDPCVVCALYDIFTALSKAPEEGQKEAVSPTSLRTALSNLYPDSKFFQEGQMNDASEVLAVVFECLHKSYTSSDCNAESHDSKTSGVWDCANNTCIAHSLFGMDISEQMSCRSCSLESRQLTYTSFFHNVNAKLLRETKIECADGAFDKLLKIVEMKHQLACDKEDGGCGEQNYIRHIISNPPHVFITVLGWQNSRESANDISATLAGITTEIDIGVLYEGLEQGSKHFLVSVVCYYGQHYHCFAYEHERWVMYDDQTVKMIGGWDDVLTMCERGQLQPHVLFFEAVN</sequence>
<protein>
    <recommendedName>
        <fullName evidence="10">USP domain-containing protein</fullName>
    </recommendedName>
</protein>
<feature type="compositionally biased region" description="Low complexity" evidence="5">
    <location>
        <begin position="296"/>
        <end position="305"/>
    </location>
</feature>
<dbReference type="Pfam" id="PF04781">
    <property type="entry name" value="DUF627"/>
    <property type="match status" value="1"/>
</dbReference>
<dbReference type="PANTHER" id="PTHR22975:SF9">
    <property type="entry name" value="ECHINUS SPLICE FORM 3"/>
    <property type="match status" value="1"/>
</dbReference>
<dbReference type="Pfam" id="PF04780">
    <property type="entry name" value="DUF629"/>
    <property type="match status" value="1"/>
</dbReference>
<feature type="region of interest" description="Disordered" evidence="5">
    <location>
        <begin position="469"/>
        <end position="512"/>
    </location>
</feature>
<dbReference type="Gene3D" id="3.90.70.10">
    <property type="entry name" value="Cysteine proteinases"/>
    <property type="match status" value="1"/>
</dbReference>
<feature type="region of interest" description="Disordered" evidence="5">
    <location>
        <begin position="1081"/>
        <end position="1168"/>
    </location>
</feature>
<dbReference type="EMBL" id="CAJEUB010000010">
    <property type="protein sequence ID" value="CAD1846024.1"/>
    <property type="molecule type" value="Genomic_DNA"/>
</dbReference>
<dbReference type="SUPFAM" id="SSF54001">
    <property type="entry name" value="Cysteine proteinases"/>
    <property type="match status" value="1"/>
</dbReference>
<feature type="compositionally biased region" description="Polar residues" evidence="5">
    <location>
        <begin position="1112"/>
        <end position="1132"/>
    </location>
</feature>
<organism evidence="9">
    <name type="scientific">Ananas comosus var. bracteatus</name>
    <name type="common">red pineapple</name>
    <dbReference type="NCBI Taxonomy" id="296719"/>
    <lineage>
        <taxon>Eukaryota</taxon>
        <taxon>Viridiplantae</taxon>
        <taxon>Streptophyta</taxon>
        <taxon>Embryophyta</taxon>
        <taxon>Tracheophyta</taxon>
        <taxon>Spermatophyta</taxon>
        <taxon>Magnoliopsida</taxon>
        <taxon>Liliopsida</taxon>
        <taxon>Poales</taxon>
        <taxon>Bromeliaceae</taxon>
        <taxon>Bromelioideae</taxon>
        <taxon>Ananas</taxon>
    </lineage>
</organism>
<dbReference type="InterPro" id="IPR006865">
    <property type="entry name" value="DUF629"/>
</dbReference>
<feature type="compositionally biased region" description="Low complexity" evidence="5">
    <location>
        <begin position="1134"/>
        <end position="1146"/>
    </location>
</feature>
<feature type="domain" description="USP" evidence="8">
    <location>
        <begin position="1275"/>
        <end position="1602"/>
    </location>
</feature>
<dbReference type="PANTHER" id="PTHR22975">
    <property type="entry name" value="UBIQUITIN SPECIFIC PROTEINASE"/>
    <property type="match status" value="1"/>
</dbReference>
<name>A0A6V7QS77_ANACO</name>
<feature type="region of interest" description="Disordered" evidence="5">
    <location>
        <begin position="267"/>
        <end position="324"/>
    </location>
</feature>
<keyword evidence="2" id="KW-0378">Hydrolase</keyword>
<dbReference type="PROSITE" id="PS50157">
    <property type="entry name" value="ZINC_FINGER_C2H2_2"/>
    <property type="match status" value="1"/>
</dbReference>
<dbReference type="InterPro" id="IPR013087">
    <property type="entry name" value="Znf_C2H2_type"/>
</dbReference>
<evidence type="ECO:0000259" key="8">
    <source>
        <dbReference type="PROSITE" id="PS50235"/>
    </source>
</evidence>
<dbReference type="PROSITE" id="PS50235">
    <property type="entry name" value="USP_3"/>
    <property type="match status" value="1"/>
</dbReference>
<dbReference type="GO" id="GO:0008270">
    <property type="term" value="F:zinc ion binding"/>
    <property type="evidence" value="ECO:0007669"/>
    <property type="project" value="UniProtKB-KW"/>
</dbReference>
<keyword evidence="4" id="KW-0175">Coiled coil</keyword>
<dbReference type="InterPro" id="IPR028889">
    <property type="entry name" value="USP"/>
</dbReference>
<dbReference type="Pfam" id="PF00443">
    <property type="entry name" value="UCH"/>
    <property type="match status" value="1"/>
</dbReference>
<reference evidence="9" key="1">
    <citation type="submission" date="2020-07" db="EMBL/GenBank/DDBJ databases">
        <authorList>
            <person name="Lin J."/>
        </authorList>
    </citation>
    <scope>NUCLEOTIDE SEQUENCE</scope>
</reference>
<keyword evidence="3" id="KW-0863">Zinc-finger</keyword>
<evidence type="ECO:0000313" key="9">
    <source>
        <dbReference type="EMBL" id="CAD1846024.1"/>
    </source>
</evidence>
<feature type="transmembrane region" description="Helical" evidence="6">
    <location>
        <begin position="20"/>
        <end position="40"/>
    </location>
</feature>
<dbReference type="InterPro" id="IPR038765">
    <property type="entry name" value="Papain-like_cys_pep_sf"/>
</dbReference>
<feature type="region of interest" description="Disordered" evidence="5">
    <location>
        <begin position="962"/>
        <end position="981"/>
    </location>
</feature>
<keyword evidence="3" id="KW-0862">Zinc</keyword>
<keyword evidence="6" id="KW-0472">Membrane</keyword>
<evidence type="ECO:0008006" key="10">
    <source>
        <dbReference type="Google" id="ProtNLM"/>
    </source>
</evidence>
<gene>
    <name evidence="9" type="ORF">CB5_LOCUS29235</name>
</gene>
<accession>A0A6V7QS77</accession>
<evidence type="ECO:0000256" key="5">
    <source>
        <dbReference type="SAM" id="MobiDB-lite"/>
    </source>
</evidence>
<feature type="compositionally biased region" description="Basic and acidic residues" evidence="5">
    <location>
        <begin position="922"/>
        <end position="936"/>
    </location>
</feature>
<feature type="domain" description="C2H2-type" evidence="7">
    <location>
        <begin position="387"/>
        <end position="415"/>
    </location>
</feature>